<evidence type="ECO:0000256" key="9">
    <source>
        <dbReference type="ARBA" id="ARBA00023157"/>
    </source>
</evidence>
<dbReference type="Gene3D" id="2.60.40.1180">
    <property type="entry name" value="Golgi alpha-mannosidase II"/>
    <property type="match status" value="1"/>
</dbReference>
<dbReference type="CDD" id="cd11319">
    <property type="entry name" value="AmyAc_euk_AmyA"/>
    <property type="match status" value="1"/>
</dbReference>
<feature type="active site" description="Nucleophile" evidence="13">
    <location>
        <position position="220"/>
    </location>
</feature>
<feature type="active site" description="Proton donor" evidence="13">
    <location>
        <position position="244"/>
    </location>
</feature>
<feature type="disulfide bond" evidence="16">
    <location>
        <begin position="464"/>
        <end position="500"/>
    </location>
</feature>
<feature type="binding site" evidence="17">
    <location>
        <position position="314"/>
    </location>
    <ligand>
        <name>substrate</name>
    </ligand>
</feature>
<keyword evidence="8 15" id="KW-0106">Calcium</keyword>
<feature type="binding site" evidence="15">
    <location>
        <position position="176"/>
    </location>
    <ligand>
        <name>Ca(2+)</name>
        <dbReference type="ChEBI" id="CHEBI:29108"/>
        <label>1</label>
    </ligand>
</feature>
<keyword evidence="7 20" id="KW-0378">Hydrolase</keyword>
<evidence type="ECO:0000256" key="1">
    <source>
        <dbReference type="ARBA" id="ARBA00000548"/>
    </source>
</evidence>
<dbReference type="Pfam" id="PF00128">
    <property type="entry name" value="Alpha-amylase"/>
    <property type="match status" value="1"/>
</dbReference>
<keyword evidence="5 15" id="KW-0479">Metal-binding</keyword>
<dbReference type="InterPro" id="IPR013777">
    <property type="entry name" value="A-amylase-like"/>
</dbReference>
<feature type="binding site" evidence="15">
    <location>
        <position position="189"/>
    </location>
    <ligand>
        <name>Ca(2+)</name>
        <dbReference type="ChEBI" id="CHEBI:29108"/>
        <label>1</label>
    </ligand>
</feature>
<dbReference type="PANTHER" id="PTHR10357:SF215">
    <property type="entry name" value="ALPHA-AMYLASE 1"/>
    <property type="match status" value="1"/>
</dbReference>
<dbReference type="SUPFAM" id="SSF51445">
    <property type="entry name" value="(Trans)glycosidases"/>
    <property type="match status" value="1"/>
</dbReference>
<organism evidence="20 21">
    <name type="scientific">Boletus edulis BED1</name>
    <dbReference type="NCBI Taxonomy" id="1328754"/>
    <lineage>
        <taxon>Eukaryota</taxon>
        <taxon>Fungi</taxon>
        <taxon>Dikarya</taxon>
        <taxon>Basidiomycota</taxon>
        <taxon>Agaricomycotina</taxon>
        <taxon>Agaricomycetes</taxon>
        <taxon>Agaricomycetidae</taxon>
        <taxon>Boletales</taxon>
        <taxon>Boletineae</taxon>
        <taxon>Boletaceae</taxon>
        <taxon>Boletoideae</taxon>
        <taxon>Boletus</taxon>
    </lineage>
</organism>
<dbReference type="EC" id="3.2.1.1" evidence="4"/>
<reference evidence="20" key="2">
    <citation type="journal article" date="2020" name="Nat. Commun.">
        <title>Large-scale genome sequencing of mycorrhizal fungi provides insights into the early evolution of symbiotic traits.</title>
        <authorList>
            <person name="Miyauchi S."/>
            <person name="Kiss E."/>
            <person name="Kuo A."/>
            <person name="Drula E."/>
            <person name="Kohler A."/>
            <person name="Sanchez-Garcia M."/>
            <person name="Morin E."/>
            <person name="Andreopoulos B."/>
            <person name="Barry K.W."/>
            <person name="Bonito G."/>
            <person name="Buee M."/>
            <person name="Carver A."/>
            <person name="Chen C."/>
            <person name="Cichocki N."/>
            <person name="Clum A."/>
            <person name="Culley D."/>
            <person name="Crous P.W."/>
            <person name="Fauchery L."/>
            <person name="Girlanda M."/>
            <person name="Hayes R.D."/>
            <person name="Keri Z."/>
            <person name="LaButti K."/>
            <person name="Lipzen A."/>
            <person name="Lombard V."/>
            <person name="Magnuson J."/>
            <person name="Maillard F."/>
            <person name="Murat C."/>
            <person name="Nolan M."/>
            <person name="Ohm R.A."/>
            <person name="Pangilinan J."/>
            <person name="Pereira M.F."/>
            <person name="Perotto S."/>
            <person name="Peter M."/>
            <person name="Pfister S."/>
            <person name="Riley R."/>
            <person name="Sitrit Y."/>
            <person name="Stielow J.B."/>
            <person name="Szollosi G."/>
            <person name="Zifcakova L."/>
            <person name="Stursova M."/>
            <person name="Spatafora J.W."/>
            <person name="Tedersoo L."/>
            <person name="Vaario L.M."/>
            <person name="Yamada A."/>
            <person name="Yan M."/>
            <person name="Wang P."/>
            <person name="Xu J."/>
            <person name="Bruns T."/>
            <person name="Baldrian P."/>
            <person name="Vilgalys R."/>
            <person name="Dunand C."/>
            <person name="Henrissat B."/>
            <person name="Grigoriev I.V."/>
            <person name="Hibbett D."/>
            <person name="Nagy L.G."/>
            <person name="Martin F.M."/>
        </authorList>
    </citation>
    <scope>NUCLEOTIDE SEQUENCE</scope>
    <source>
        <strain evidence="20">BED1</strain>
    </source>
</reference>
<comment type="caution">
    <text evidence="20">The sequence shown here is derived from an EMBL/GenBank/DDBJ whole genome shotgun (WGS) entry which is preliminary data.</text>
</comment>
<keyword evidence="6 18" id="KW-0732">Signal</keyword>
<feature type="site" description="Transition state stabilizer" evidence="14">
    <location>
        <position position="314"/>
    </location>
</feature>
<evidence type="ECO:0000256" key="16">
    <source>
        <dbReference type="PIRSR" id="PIRSR001024-4"/>
    </source>
</evidence>
<evidence type="ECO:0000313" key="21">
    <source>
        <dbReference type="Proteomes" id="UP001194468"/>
    </source>
</evidence>
<dbReference type="Gene3D" id="3.20.20.80">
    <property type="entry name" value="Glycosidases"/>
    <property type="match status" value="1"/>
</dbReference>
<name>A0AAD4BQS5_BOLED</name>
<feature type="binding site" evidence="15">
    <location>
        <position position="224"/>
    </location>
    <ligand>
        <name>Ca(2+)</name>
        <dbReference type="ChEBI" id="CHEBI:29108"/>
        <label>1</label>
    </ligand>
</feature>
<protein>
    <recommendedName>
        <fullName evidence="4">alpha-amylase</fullName>
        <ecNumber evidence="4">3.2.1.1</ecNumber>
    </recommendedName>
</protein>
<sequence length="549" mass="60715">MSLTVLLLFQLVPLVLAASANDWRGRSIYQVIIDRYALPDGANPTRCDPGKRTWCGGTWSTLRQNLDYIQDAGFTAVWISPVSQNYQGPTTPYGDAYHGYWVADATKLNDRFGTSDDLKSLSRELHNRGMYLMVDVVVNDVMATSTNPDLSTYMFKNESQFHPYCVMDWSSATSQERCWLGDTVVPLADVNTEDPTVVSAFQDWIQSLVLEHSIDGLRIDAAKHVNMDFWPGFCAAAGVFCIGEVFTTDIDDVAAFQGPDALDSVLNYPMYGAIVNAFTIPGPQNITALTDMIAQSKQKYEDCGLLGNFIENQDNPRWHNISVDPKQCNGFQLHVRRASRSNRHCSSFLSDHHSIPIVYYGQEQGFSGSGDPWNREPLWTSGYANTTTYQLMSTMNQFRNFLVNSTNWVNSSMQVLAATNHSIAILKGNVISVLTNIGSPPKDTGIPVYTPFPTETPLINILTCTQWPVGSNGTIDVEYAKGGVPVVLIPMNDLQGSGLCGYNNTLMSGTNYASGVQEPHRPSFGVRCTVTRFGQLAVHVFLVMISYST</sequence>
<evidence type="ECO:0000256" key="15">
    <source>
        <dbReference type="PIRSR" id="PIRSR001024-3"/>
    </source>
</evidence>
<evidence type="ECO:0000256" key="11">
    <source>
        <dbReference type="ARBA" id="ARBA00023277"/>
    </source>
</evidence>
<accession>A0AAD4BQS5</accession>
<dbReference type="InterPro" id="IPR015340">
    <property type="entry name" value="A_amylase_C_dom"/>
</dbReference>
<evidence type="ECO:0000256" key="13">
    <source>
        <dbReference type="PIRSR" id="PIRSR001024-1"/>
    </source>
</evidence>
<keyword evidence="11" id="KW-0119">Carbohydrate metabolism</keyword>
<keyword evidence="12" id="KW-0326">Glycosidase</keyword>
<dbReference type="GO" id="GO:0005509">
    <property type="term" value="F:calcium ion binding"/>
    <property type="evidence" value="ECO:0007669"/>
    <property type="project" value="InterPro"/>
</dbReference>
<dbReference type="InterPro" id="IPR017853">
    <property type="entry name" value="GH"/>
</dbReference>
<dbReference type="PIRSF" id="PIRSF001024">
    <property type="entry name" value="Alph-amyl_fung"/>
    <property type="match status" value="1"/>
</dbReference>
<dbReference type="InterPro" id="IPR013780">
    <property type="entry name" value="Glyco_hydro_b"/>
</dbReference>
<feature type="binding site" evidence="15">
    <location>
        <position position="244"/>
    </location>
    <ligand>
        <name>Ca(2+)</name>
        <dbReference type="ChEBI" id="CHEBI:29108"/>
        <label>2</label>
    </ligand>
</feature>
<feature type="binding site" evidence="15">
    <location>
        <position position="220"/>
    </location>
    <ligand>
        <name>Ca(2+)</name>
        <dbReference type="ChEBI" id="CHEBI:29108"/>
        <label>2</label>
    </ligand>
</feature>
<feature type="chain" id="PRO_5041937912" description="alpha-amylase" evidence="18">
    <location>
        <begin position="18"/>
        <end position="549"/>
    </location>
</feature>
<evidence type="ECO:0000256" key="12">
    <source>
        <dbReference type="ARBA" id="ARBA00023295"/>
    </source>
</evidence>
<gene>
    <name evidence="20" type="ORF">L210DRAFT_3406531</name>
</gene>
<evidence type="ECO:0000313" key="20">
    <source>
        <dbReference type="EMBL" id="KAF8436895.1"/>
    </source>
</evidence>
<evidence type="ECO:0000256" key="2">
    <source>
        <dbReference type="ARBA" id="ARBA00001913"/>
    </source>
</evidence>
<proteinExistence type="inferred from homology"/>
<evidence type="ECO:0000256" key="10">
    <source>
        <dbReference type="ARBA" id="ARBA00023180"/>
    </source>
</evidence>
<dbReference type="GO" id="GO:0004556">
    <property type="term" value="F:alpha-amylase activity"/>
    <property type="evidence" value="ECO:0007669"/>
    <property type="project" value="UniProtKB-EC"/>
</dbReference>
<keyword evidence="10" id="KW-0325">Glycoprotein</keyword>
<evidence type="ECO:0000256" key="4">
    <source>
        <dbReference type="ARBA" id="ARBA00012595"/>
    </source>
</evidence>
<feature type="binding site" evidence="17">
    <location>
        <position position="375"/>
    </location>
    <ligand>
        <name>substrate</name>
    </ligand>
</feature>
<feature type="disulfide bond" evidence="16">
    <location>
        <begin position="165"/>
        <end position="178"/>
    </location>
</feature>
<keyword evidence="21" id="KW-1185">Reference proteome</keyword>
<dbReference type="InterPro" id="IPR006047">
    <property type="entry name" value="GH13_cat_dom"/>
</dbReference>
<keyword evidence="9 16" id="KW-1015">Disulfide bond</keyword>
<dbReference type="Proteomes" id="UP001194468">
    <property type="component" value="Unassembled WGS sequence"/>
</dbReference>
<dbReference type="SUPFAM" id="SSF51011">
    <property type="entry name" value="Glycosyl hydrolase domain"/>
    <property type="match status" value="1"/>
</dbReference>
<dbReference type="GO" id="GO:0016052">
    <property type="term" value="P:carbohydrate catabolic process"/>
    <property type="evidence" value="ECO:0007669"/>
    <property type="project" value="InterPro"/>
</dbReference>
<evidence type="ECO:0000256" key="18">
    <source>
        <dbReference type="SAM" id="SignalP"/>
    </source>
</evidence>
<feature type="binding site" evidence="17">
    <location>
        <position position="101"/>
    </location>
    <ligand>
        <name>substrate</name>
    </ligand>
</feature>
<feature type="signal peptide" evidence="18">
    <location>
        <begin position="1"/>
        <end position="17"/>
    </location>
</feature>
<dbReference type="AlphaFoldDB" id="A0AAD4BQS5"/>
<feature type="binding site" evidence="15">
    <location>
        <position position="139"/>
    </location>
    <ligand>
        <name>Ca(2+)</name>
        <dbReference type="ChEBI" id="CHEBI:29108"/>
        <label>1</label>
    </ligand>
</feature>
<evidence type="ECO:0000256" key="5">
    <source>
        <dbReference type="ARBA" id="ARBA00022723"/>
    </source>
</evidence>
<feature type="binding site" evidence="17">
    <location>
        <position position="218"/>
    </location>
    <ligand>
        <name>substrate</name>
    </ligand>
</feature>
<evidence type="ECO:0000256" key="6">
    <source>
        <dbReference type="ARBA" id="ARBA00022729"/>
    </source>
</evidence>
<dbReference type="PANTHER" id="PTHR10357">
    <property type="entry name" value="ALPHA-AMYLASE FAMILY MEMBER"/>
    <property type="match status" value="1"/>
</dbReference>
<feature type="domain" description="Glycosyl hydrolase family 13 catalytic" evidence="19">
    <location>
        <begin position="30"/>
        <end position="399"/>
    </location>
</feature>
<dbReference type="Pfam" id="PF09260">
    <property type="entry name" value="A_amylase_dom_C"/>
    <property type="match status" value="1"/>
</dbReference>
<evidence type="ECO:0000256" key="14">
    <source>
        <dbReference type="PIRSR" id="PIRSR001024-2"/>
    </source>
</evidence>
<comment type="similarity">
    <text evidence="3">Belongs to the glycosyl hydrolase 13 family.</text>
</comment>
<evidence type="ECO:0000256" key="7">
    <source>
        <dbReference type="ARBA" id="ARBA00022801"/>
    </source>
</evidence>
<evidence type="ECO:0000256" key="3">
    <source>
        <dbReference type="ARBA" id="ARBA00008061"/>
    </source>
</evidence>
<comment type="cofactor">
    <cofactor evidence="2">
        <name>Ca(2+)</name>
        <dbReference type="ChEBI" id="CHEBI:29108"/>
    </cofactor>
</comment>
<dbReference type="EMBL" id="WHUW01000020">
    <property type="protein sequence ID" value="KAF8436895.1"/>
    <property type="molecule type" value="Genomic_DNA"/>
</dbReference>
<comment type="catalytic activity">
    <reaction evidence="1">
        <text>Endohydrolysis of (1-&gt;4)-alpha-D-glucosidic linkages in polysaccharides containing three or more (1-&gt;4)-alpha-linked D-glucose units.</text>
        <dbReference type="EC" id="3.2.1.1"/>
    </reaction>
</comment>
<feature type="disulfide bond" evidence="16">
    <location>
        <begin position="47"/>
        <end position="55"/>
    </location>
</feature>
<dbReference type="SMART" id="SM00642">
    <property type="entry name" value="Aamy"/>
    <property type="match status" value="1"/>
</dbReference>
<evidence type="ECO:0000256" key="8">
    <source>
        <dbReference type="ARBA" id="ARBA00022837"/>
    </source>
</evidence>
<evidence type="ECO:0000256" key="17">
    <source>
        <dbReference type="PIRSR" id="PIRSR001024-5"/>
    </source>
</evidence>
<evidence type="ECO:0000259" key="19">
    <source>
        <dbReference type="SMART" id="SM00642"/>
    </source>
</evidence>
<reference evidence="20" key="1">
    <citation type="submission" date="2019-10" db="EMBL/GenBank/DDBJ databases">
        <authorList>
            <consortium name="DOE Joint Genome Institute"/>
            <person name="Kuo A."/>
            <person name="Miyauchi S."/>
            <person name="Kiss E."/>
            <person name="Drula E."/>
            <person name="Kohler A."/>
            <person name="Sanchez-Garcia M."/>
            <person name="Andreopoulos B."/>
            <person name="Barry K.W."/>
            <person name="Bonito G."/>
            <person name="Buee M."/>
            <person name="Carver A."/>
            <person name="Chen C."/>
            <person name="Cichocki N."/>
            <person name="Clum A."/>
            <person name="Culley D."/>
            <person name="Crous P.W."/>
            <person name="Fauchery L."/>
            <person name="Girlanda M."/>
            <person name="Hayes R."/>
            <person name="Keri Z."/>
            <person name="LaButti K."/>
            <person name="Lipzen A."/>
            <person name="Lombard V."/>
            <person name="Magnuson J."/>
            <person name="Maillard F."/>
            <person name="Morin E."/>
            <person name="Murat C."/>
            <person name="Nolan M."/>
            <person name="Ohm R."/>
            <person name="Pangilinan J."/>
            <person name="Pereira M."/>
            <person name="Perotto S."/>
            <person name="Peter M."/>
            <person name="Riley R."/>
            <person name="Sitrit Y."/>
            <person name="Stielow B."/>
            <person name="Szollosi G."/>
            <person name="Zifcakova L."/>
            <person name="Stursova M."/>
            <person name="Spatafora J.W."/>
            <person name="Tedersoo L."/>
            <person name="Vaario L.-M."/>
            <person name="Yamada A."/>
            <person name="Yan M."/>
            <person name="Wang P."/>
            <person name="Xu J."/>
            <person name="Bruns T."/>
            <person name="Baldrian P."/>
            <person name="Vilgalys R."/>
            <person name="Henrissat B."/>
            <person name="Grigoriev I.V."/>
            <person name="Hibbett D."/>
            <person name="Nagy L.G."/>
            <person name="Martin F.M."/>
        </authorList>
    </citation>
    <scope>NUCLEOTIDE SEQUENCE</scope>
    <source>
        <strain evidence="20">BED1</strain>
    </source>
</reference>